<evidence type="ECO:0000259" key="7">
    <source>
        <dbReference type="Pfam" id="PF01553"/>
    </source>
</evidence>
<dbReference type="GO" id="GO:0006654">
    <property type="term" value="P:phosphatidic acid biosynthetic process"/>
    <property type="evidence" value="ECO:0007669"/>
    <property type="project" value="TreeGrafter"/>
</dbReference>
<keyword evidence="2" id="KW-0444">Lipid biosynthesis</keyword>
<reference evidence="8 9" key="1">
    <citation type="journal article" date="2015" name="Genome Biol. Evol.">
        <title>Comparative Genomics of a Bacterivorous Green Alga Reveals Evolutionary Causalities and Consequences of Phago-Mixotrophic Mode of Nutrition.</title>
        <authorList>
            <person name="Burns J.A."/>
            <person name="Paasch A."/>
            <person name="Narechania A."/>
            <person name="Kim E."/>
        </authorList>
    </citation>
    <scope>NUCLEOTIDE SEQUENCE [LARGE SCALE GENOMIC DNA]</scope>
    <source>
        <strain evidence="8 9">PLY_AMNH</strain>
    </source>
</reference>
<comment type="caution">
    <text evidence="8">The sequence shown here is derived from an EMBL/GenBank/DDBJ whole genome shotgun (WGS) entry which is preliminary data.</text>
</comment>
<dbReference type="PANTHER" id="PTHR10434:SF64">
    <property type="entry name" value="1-ACYL-SN-GLYCEROL-3-PHOSPHATE ACYLTRANSFERASE-RELATED"/>
    <property type="match status" value="1"/>
</dbReference>
<dbReference type="AlphaFoldDB" id="A0AAE0C0T4"/>
<keyword evidence="6" id="KW-0812">Transmembrane</keyword>
<feature type="non-terminal residue" evidence="8">
    <location>
        <position position="230"/>
    </location>
</feature>
<evidence type="ECO:0000313" key="9">
    <source>
        <dbReference type="Proteomes" id="UP001190700"/>
    </source>
</evidence>
<keyword evidence="6" id="KW-1133">Transmembrane helix</keyword>
<keyword evidence="4" id="KW-0443">Lipid metabolism</keyword>
<gene>
    <name evidence="8" type="ORF">CYMTET_45171</name>
</gene>
<protein>
    <recommendedName>
        <fullName evidence="7">Phospholipid/glycerol acyltransferase domain-containing protein</fullName>
    </recommendedName>
</protein>
<proteinExistence type="predicted"/>
<feature type="transmembrane region" description="Helical" evidence="6">
    <location>
        <begin position="148"/>
        <end position="167"/>
    </location>
</feature>
<comment type="pathway">
    <text evidence="1">Lipid metabolism.</text>
</comment>
<feature type="transmembrane region" description="Helical" evidence="6">
    <location>
        <begin position="108"/>
        <end position="128"/>
    </location>
</feature>
<dbReference type="PANTHER" id="PTHR10434">
    <property type="entry name" value="1-ACYL-SN-GLYCEROL-3-PHOSPHATE ACYLTRANSFERASE"/>
    <property type="match status" value="1"/>
</dbReference>
<evidence type="ECO:0000256" key="6">
    <source>
        <dbReference type="SAM" id="Phobius"/>
    </source>
</evidence>
<dbReference type="Proteomes" id="UP001190700">
    <property type="component" value="Unassembled WGS sequence"/>
</dbReference>
<dbReference type="GO" id="GO:0003841">
    <property type="term" value="F:1-acylglycerol-3-phosphate O-acyltransferase activity"/>
    <property type="evidence" value="ECO:0007669"/>
    <property type="project" value="TreeGrafter"/>
</dbReference>
<keyword evidence="6" id="KW-0472">Membrane</keyword>
<dbReference type="InterPro" id="IPR002123">
    <property type="entry name" value="Plipid/glycerol_acylTrfase"/>
</dbReference>
<dbReference type="SUPFAM" id="SSF69593">
    <property type="entry name" value="Glycerol-3-phosphate (1)-acyltransferase"/>
    <property type="match status" value="1"/>
</dbReference>
<evidence type="ECO:0000256" key="5">
    <source>
        <dbReference type="ARBA" id="ARBA00023315"/>
    </source>
</evidence>
<keyword evidence="3" id="KW-0808">Transferase</keyword>
<organism evidence="8 9">
    <name type="scientific">Cymbomonas tetramitiformis</name>
    <dbReference type="NCBI Taxonomy" id="36881"/>
    <lineage>
        <taxon>Eukaryota</taxon>
        <taxon>Viridiplantae</taxon>
        <taxon>Chlorophyta</taxon>
        <taxon>Pyramimonadophyceae</taxon>
        <taxon>Pyramimonadales</taxon>
        <taxon>Pyramimonadaceae</taxon>
        <taxon>Cymbomonas</taxon>
    </lineage>
</organism>
<accession>A0AAE0C0T4</accession>
<keyword evidence="9" id="KW-1185">Reference proteome</keyword>
<evidence type="ECO:0000256" key="3">
    <source>
        <dbReference type="ARBA" id="ARBA00022679"/>
    </source>
</evidence>
<sequence>MSPVTPEMLTVFPDEFKTRMKAILNNLDEVYKMESFQRRNAARRRLHCENETLLMDFEDQGSALGLKPAETAEVLGTIAKVRKELELETMPISTGTLTTLFMFARMSAFLTVLMTGGAINMMTLPIRYTLHPVLKRLGVRNENLPLDVFNYFLCVFAVVAAGVRFRVEGLEGLGSRPYIGLFTHPSSLDPFLILASTSKQPKMIGKLEVFLIPVLGWGLRFGMGCIQMNR</sequence>
<keyword evidence="5" id="KW-0012">Acyltransferase</keyword>
<name>A0AAE0C0T4_9CHLO</name>
<dbReference type="EMBL" id="LGRX02030849">
    <property type="protein sequence ID" value="KAK3245247.1"/>
    <property type="molecule type" value="Genomic_DNA"/>
</dbReference>
<dbReference type="Pfam" id="PF01553">
    <property type="entry name" value="Acyltransferase"/>
    <property type="match status" value="1"/>
</dbReference>
<feature type="domain" description="Phospholipid/glycerol acyltransferase" evidence="7">
    <location>
        <begin position="164"/>
        <end position="230"/>
    </location>
</feature>
<evidence type="ECO:0000256" key="2">
    <source>
        <dbReference type="ARBA" id="ARBA00022516"/>
    </source>
</evidence>
<evidence type="ECO:0000256" key="1">
    <source>
        <dbReference type="ARBA" id="ARBA00005189"/>
    </source>
</evidence>
<evidence type="ECO:0000313" key="8">
    <source>
        <dbReference type="EMBL" id="KAK3245247.1"/>
    </source>
</evidence>
<evidence type="ECO:0000256" key="4">
    <source>
        <dbReference type="ARBA" id="ARBA00023098"/>
    </source>
</evidence>